<comment type="caution">
    <text evidence="2">The sequence shown here is derived from an EMBL/GenBank/DDBJ whole genome shotgun (WGS) entry which is preliminary data.</text>
</comment>
<dbReference type="PANTHER" id="PTHR21666:SF268">
    <property type="entry name" value="PEPTIDASE M23 DOMAIN-CONTAINING PROTEIN"/>
    <property type="match status" value="1"/>
</dbReference>
<reference evidence="2" key="1">
    <citation type="submission" date="2012-10" db="EMBL/GenBank/DDBJ databases">
        <authorList>
            <person name="Harkins D.M."/>
            <person name="Durkin A.S."/>
            <person name="Brinkac L.M."/>
            <person name="Haft D.H."/>
            <person name="Selengut J.D."/>
            <person name="Sanka R."/>
            <person name="DePew J."/>
            <person name="Purushe J."/>
            <person name="Matthias M.A."/>
            <person name="Vinetz J.M."/>
            <person name="Sutton G.G."/>
            <person name="Nierman W.C."/>
            <person name="Fouts D.E."/>
        </authorList>
    </citation>
    <scope>NUCLEOTIDE SEQUENCE [LARGE SCALE GENOMIC DNA]</scope>
    <source>
        <strain evidence="2">MOR084</strain>
    </source>
</reference>
<evidence type="ECO:0000313" key="3">
    <source>
        <dbReference type="Proteomes" id="UP000006329"/>
    </source>
</evidence>
<keyword evidence="3" id="KW-1185">Reference proteome</keyword>
<protein>
    <submittedName>
        <fullName evidence="2">Peptidase, M23 family</fullName>
    </submittedName>
</protein>
<dbReference type="EMBL" id="AHON02000013">
    <property type="protein sequence ID" value="EKO35323.1"/>
    <property type="molecule type" value="Genomic_DNA"/>
</dbReference>
<dbReference type="Gene3D" id="2.70.70.10">
    <property type="entry name" value="Glucose Permease (Domain IIA)"/>
    <property type="match status" value="1"/>
</dbReference>
<sequence length="245" mass="27311">MKSKTVLLTSMGVLLIGFLFPESLTMPVEGANQSSYSIDSFWFYPWGKSITHKGVDIFAKKGKKVFSSVEGIVVFQGSIDMGGNVVLVLGPKWKFHYYAHLNENEISAPLFVRKGTEGSVGNSGNAVGKPPHLHYSIITLFPYVWLADKSVEGWKKIFYLNPIPYLEPVSKLSIKEIENNNSAREVKRSHIIFRFSLPTYENGSESIVPTVGSFNDPSSRLSFVFTDQWFLASSSNVRPDISSSN</sequence>
<dbReference type="SUPFAM" id="SSF51261">
    <property type="entry name" value="Duplicated hybrid motif"/>
    <property type="match status" value="1"/>
</dbReference>
<evidence type="ECO:0000313" key="2">
    <source>
        <dbReference type="EMBL" id="EKO35323.1"/>
    </source>
</evidence>
<dbReference type="Pfam" id="PF01551">
    <property type="entry name" value="Peptidase_M23"/>
    <property type="match status" value="1"/>
</dbReference>
<dbReference type="GO" id="GO:0004222">
    <property type="term" value="F:metalloendopeptidase activity"/>
    <property type="evidence" value="ECO:0007669"/>
    <property type="project" value="TreeGrafter"/>
</dbReference>
<dbReference type="AlphaFoldDB" id="A0A0E2BUT2"/>
<proteinExistence type="predicted"/>
<accession>A0A0E2BUT2</accession>
<dbReference type="InterPro" id="IPR011055">
    <property type="entry name" value="Dup_hybrid_motif"/>
</dbReference>
<evidence type="ECO:0000259" key="1">
    <source>
        <dbReference type="Pfam" id="PF01551"/>
    </source>
</evidence>
<organism evidence="2 3">
    <name type="scientific">Leptospira santarosai str. MOR084</name>
    <dbReference type="NCBI Taxonomy" id="1049984"/>
    <lineage>
        <taxon>Bacteria</taxon>
        <taxon>Pseudomonadati</taxon>
        <taxon>Spirochaetota</taxon>
        <taxon>Spirochaetia</taxon>
        <taxon>Leptospirales</taxon>
        <taxon>Leptospiraceae</taxon>
        <taxon>Leptospira</taxon>
    </lineage>
</organism>
<dbReference type="InterPro" id="IPR050570">
    <property type="entry name" value="Cell_wall_metabolism_enzyme"/>
</dbReference>
<dbReference type="PANTHER" id="PTHR21666">
    <property type="entry name" value="PEPTIDASE-RELATED"/>
    <property type="match status" value="1"/>
</dbReference>
<gene>
    <name evidence="2" type="ORF">LEP1GSC179_1223</name>
</gene>
<name>A0A0E2BUT2_9LEPT</name>
<dbReference type="CDD" id="cd12797">
    <property type="entry name" value="M23_peptidase"/>
    <property type="match status" value="1"/>
</dbReference>
<dbReference type="InterPro" id="IPR016047">
    <property type="entry name" value="M23ase_b-sheet_dom"/>
</dbReference>
<feature type="domain" description="M23ase beta-sheet core" evidence="1">
    <location>
        <begin position="51"/>
        <end position="137"/>
    </location>
</feature>
<dbReference type="Proteomes" id="UP000006329">
    <property type="component" value="Unassembled WGS sequence"/>
</dbReference>